<dbReference type="RefSeq" id="WP_400195287.1">
    <property type="nucleotide sequence ID" value="NZ_CAYAYE010000032.1"/>
</dbReference>
<sequence length="351" mass="39809">MKTEKMEADSIYTGHLPKGCVMCRKGAKLVLLVSGRCDSGCFYCPLSSKKKGKDVIYADEKLASSDEDIIFEAESIDAEGTGITGGDPVKSLDRTIYYIELLKNHFGKKHHIHLYTASLDTDAYSRLEKAGLDELRIHPPVERWGELPELEDFIKNTKMSIGFEIPAIPGKEKEILDLVKFGKKAGLDFINLNELEFSEGNWDELEKRGFSAKDEISSAVGGSEELAYEIIKTAKMPVHYCSSSFKDAVQLRQRLKRRALKTSLPSDIITEDGTLLKGVVEGDPDKIIETLKNEFEVPEELMHFDKEKERIEVAPWILEEIFEDLPYDSFIVEEYPTADRLEVEREPLKRH</sequence>
<evidence type="ECO:0000256" key="3">
    <source>
        <dbReference type="ARBA" id="ARBA00023004"/>
    </source>
</evidence>
<dbReference type="EMBL" id="LVVT01000002">
    <property type="protein sequence ID" value="TQS84328.1"/>
    <property type="molecule type" value="Genomic_DNA"/>
</dbReference>
<accession>A0A8J8PCB7</accession>
<evidence type="ECO:0000313" key="7">
    <source>
        <dbReference type="Proteomes" id="UP000752814"/>
    </source>
</evidence>
<keyword evidence="4" id="KW-0411">Iron-sulfur</keyword>
<evidence type="ECO:0000256" key="4">
    <source>
        <dbReference type="ARBA" id="ARBA00023014"/>
    </source>
</evidence>
<reference evidence="6" key="1">
    <citation type="submission" date="2016-03" db="EMBL/GenBank/DDBJ databases">
        <authorList>
            <person name="Borrel G."/>
            <person name="Mccann A."/>
            <person name="O'Toole P.W."/>
        </authorList>
    </citation>
    <scope>NUCLEOTIDE SEQUENCE</scope>
    <source>
        <strain evidence="6">183</strain>
    </source>
</reference>
<dbReference type="CDD" id="cd01335">
    <property type="entry name" value="Radical_SAM"/>
    <property type="match status" value="1"/>
</dbReference>
<evidence type="ECO:0000259" key="5">
    <source>
        <dbReference type="Pfam" id="PF26257"/>
    </source>
</evidence>
<dbReference type="AlphaFoldDB" id="A0A8J8PCB7"/>
<dbReference type="PANTHER" id="PTHR43288">
    <property type="entry name" value="BIOTIN SYNTHASE-RELATED PROTEIN, RADICAL SAM SUPERFAMILY"/>
    <property type="match status" value="1"/>
</dbReference>
<dbReference type="InterPro" id="IPR058240">
    <property type="entry name" value="rSAM_sf"/>
</dbReference>
<evidence type="ECO:0000256" key="2">
    <source>
        <dbReference type="ARBA" id="ARBA00022723"/>
    </source>
</evidence>
<dbReference type="GO" id="GO:0003824">
    <property type="term" value="F:catalytic activity"/>
    <property type="evidence" value="ECO:0007669"/>
    <property type="project" value="InterPro"/>
</dbReference>
<dbReference type="GO" id="GO:0046872">
    <property type="term" value="F:metal ion binding"/>
    <property type="evidence" value="ECO:0007669"/>
    <property type="project" value="UniProtKB-KW"/>
</dbReference>
<dbReference type="SFLD" id="SFLDS00029">
    <property type="entry name" value="Radical_SAM"/>
    <property type="match status" value="1"/>
</dbReference>
<proteinExistence type="predicted"/>
<dbReference type="Pfam" id="PF26257">
    <property type="entry name" value="DUF8061"/>
    <property type="match status" value="1"/>
</dbReference>
<feature type="domain" description="DUF8061" evidence="5">
    <location>
        <begin position="273"/>
        <end position="348"/>
    </location>
</feature>
<keyword evidence="3" id="KW-0408">Iron</keyword>
<evidence type="ECO:0000313" key="6">
    <source>
        <dbReference type="EMBL" id="TQS84328.1"/>
    </source>
</evidence>
<dbReference type="GO" id="GO:0051536">
    <property type="term" value="F:iron-sulfur cluster binding"/>
    <property type="evidence" value="ECO:0007669"/>
    <property type="project" value="UniProtKB-KW"/>
</dbReference>
<evidence type="ECO:0000256" key="1">
    <source>
        <dbReference type="ARBA" id="ARBA00022691"/>
    </source>
</evidence>
<dbReference type="Gene3D" id="3.20.20.70">
    <property type="entry name" value="Aldolase class I"/>
    <property type="match status" value="1"/>
</dbReference>
<dbReference type="InterPro" id="IPR040087">
    <property type="entry name" value="MJ0021-like"/>
</dbReference>
<comment type="caution">
    <text evidence="6">The sequence shown here is derived from an EMBL/GenBank/DDBJ whole genome shotgun (WGS) entry which is preliminary data.</text>
</comment>
<dbReference type="SUPFAM" id="SSF102114">
    <property type="entry name" value="Radical SAM enzymes"/>
    <property type="match status" value="1"/>
</dbReference>
<dbReference type="InterPro" id="IPR007197">
    <property type="entry name" value="rSAM"/>
</dbReference>
<protein>
    <submittedName>
        <fullName evidence="6">Radical SAM protein</fullName>
    </submittedName>
</protein>
<dbReference type="InterPro" id="IPR013785">
    <property type="entry name" value="Aldolase_TIM"/>
</dbReference>
<keyword evidence="2" id="KW-0479">Metal-binding</keyword>
<dbReference type="Proteomes" id="UP000752814">
    <property type="component" value="Unassembled WGS sequence"/>
</dbReference>
<dbReference type="PANTHER" id="PTHR43288:SF1">
    <property type="entry name" value="GLYCYL-RADICAL ENZYME ACTIVATING ENZYME MJ0021-RELATED"/>
    <property type="match status" value="1"/>
</dbReference>
<keyword evidence="1" id="KW-0949">S-adenosyl-L-methionine</keyword>
<dbReference type="SFLD" id="SFLDG01108">
    <property type="entry name" value="Uncharacterised_Radical_SAM_Su"/>
    <property type="match status" value="1"/>
</dbReference>
<gene>
    <name evidence="6" type="ORF">A3207_05670</name>
</gene>
<dbReference type="InterPro" id="IPR058374">
    <property type="entry name" value="DUF8061"/>
</dbReference>
<organism evidence="6 7">
    <name type="scientific">Candidatus Methanomassiliicoccus intestinalis</name>
    <dbReference type="NCBI Taxonomy" id="1406512"/>
    <lineage>
        <taxon>Archaea</taxon>
        <taxon>Methanobacteriati</taxon>
        <taxon>Thermoplasmatota</taxon>
        <taxon>Thermoplasmata</taxon>
        <taxon>Methanomassiliicoccales</taxon>
        <taxon>Methanomassiliicoccaceae</taxon>
        <taxon>Methanomassiliicoccus</taxon>
    </lineage>
</organism>
<name>A0A8J8PCB7_9ARCH</name>